<dbReference type="STRING" id="224325.AF_0822"/>
<dbReference type="PANTHER" id="PTHR43820">
    <property type="entry name" value="HIGH-AFFINITY BRANCHED-CHAIN AMINO ACID TRANSPORT ATP-BINDING PROTEIN LIVF"/>
    <property type="match status" value="1"/>
</dbReference>
<dbReference type="EMBL" id="AE000782">
    <property type="protein sequence ID" value="AAB90413.1"/>
    <property type="molecule type" value="Genomic_DNA"/>
</dbReference>
<protein>
    <submittedName>
        <fullName evidence="7">Branched-chain amino acid ABC transporter, ATP-binding protein (BraF-2)</fullName>
    </submittedName>
</protein>
<sequence>MRAMLFEVKDLHVAYGSYEVLRGVNLEVDRGEIVSIIGSNGAGKSTLFRTISGLIKPRSGRIIFEGEDIAGKSPEEIVSIGITHCPEGRFLFPELSVYKNLLLGYYTKRKDKKGFKERLEYVFEIFPVLKERINQRAGTMSGGEQQMLAIARALMPSPKLLLLDEPSLGLSPKLSWSVFEVLKEIKKDTAILVSEQNASLCLKVSDRTYVMELGEIRLSGKADEVLANPEVKRAYLGI</sequence>
<evidence type="ECO:0000259" key="6">
    <source>
        <dbReference type="PROSITE" id="PS50893"/>
    </source>
</evidence>
<dbReference type="GO" id="GO:0005524">
    <property type="term" value="F:ATP binding"/>
    <property type="evidence" value="ECO:0007669"/>
    <property type="project" value="UniProtKB-KW"/>
</dbReference>
<reference evidence="7 8" key="1">
    <citation type="journal article" date="1997" name="Nature">
        <title>The complete genome sequence of the hyperthermophilic, sulphate-reducing archaeon Archaeoglobus fulgidus.</title>
        <authorList>
            <person name="Klenk H.P."/>
            <person name="Clayton R.A."/>
            <person name="Tomb J."/>
            <person name="White O."/>
            <person name="Nelson K.E."/>
            <person name="Ketchum K.A."/>
            <person name="Dodson R.J."/>
            <person name="Gwinn M."/>
            <person name="Hickey E.K."/>
            <person name="Peterson J.D."/>
            <person name="Richardson D.L."/>
            <person name="Kerlavage A.R."/>
            <person name="Graham D.E."/>
            <person name="Kyrpides N.C."/>
            <person name="Fleischmann R.D."/>
            <person name="Quackenbush J."/>
            <person name="Lee N.H."/>
            <person name="Sutton G.G."/>
            <person name="Gill S."/>
            <person name="Kirkness E.F."/>
            <person name="Dougherty B.A."/>
            <person name="McKenney K."/>
            <person name="Adams M.D."/>
            <person name="Loftus B."/>
            <person name="Peterson S."/>
            <person name="Reich C.I."/>
            <person name="McNeil L.K."/>
            <person name="Badger J.H."/>
            <person name="Glodek A."/>
            <person name="Zhou L."/>
            <person name="Overbeek R."/>
            <person name="Gocayne J.D."/>
            <person name="Weidman J.F."/>
            <person name="McDonald L."/>
            <person name="Utterback T."/>
            <person name="Cotton M.D."/>
            <person name="Spriggs T."/>
            <person name="Artiach P."/>
            <person name="Kaine B.P."/>
            <person name="Sykes S.M."/>
            <person name="Sadow P.W."/>
            <person name="D'Andrea K.P."/>
            <person name="Bowman C."/>
            <person name="Fujii C."/>
            <person name="Garland S.A."/>
            <person name="Mason T.M."/>
            <person name="Olsen G.J."/>
            <person name="Fraser C.M."/>
            <person name="Smith H.O."/>
            <person name="Woese C.R."/>
            <person name="Venter J.C."/>
        </authorList>
    </citation>
    <scope>NUCLEOTIDE SEQUENCE [LARGE SCALE GENOMIC DNA]</scope>
    <source>
        <strain evidence="8">ATCC 49558 / DSM 4304 / JCM 9628 / NBRC 100126 / VC-16</strain>
    </source>
</reference>
<keyword evidence="5" id="KW-0029">Amino-acid transport</keyword>
<dbReference type="InterPro" id="IPR003593">
    <property type="entry name" value="AAA+_ATPase"/>
</dbReference>
<organism evidence="7 8">
    <name type="scientific">Archaeoglobus fulgidus (strain ATCC 49558 / DSM 4304 / JCM 9628 / NBRC 100126 / VC-16)</name>
    <dbReference type="NCBI Taxonomy" id="224325"/>
    <lineage>
        <taxon>Archaea</taxon>
        <taxon>Methanobacteriati</taxon>
        <taxon>Methanobacteriota</taxon>
        <taxon>Archaeoglobi</taxon>
        <taxon>Archaeoglobales</taxon>
        <taxon>Archaeoglobaceae</taxon>
        <taxon>Archaeoglobus</taxon>
    </lineage>
</organism>
<dbReference type="Proteomes" id="UP000002199">
    <property type="component" value="Chromosome"/>
</dbReference>
<dbReference type="EnsemblBacteria" id="AAB90413">
    <property type="protein sequence ID" value="AAB90413"/>
    <property type="gene ID" value="AF_0822"/>
</dbReference>
<dbReference type="PROSITE" id="PS50893">
    <property type="entry name" value="ABC_TRANSPORTER_2"/>
    <property type="match status" value="1"/>
</dbReference>
<evidence type="ECO:0000256" key="5">
    <source>
        <dbReference type="ARBA" id="ARBA00022970"/>
    </source>
</evidence>
<dbReference type="InterPro" id="IPR003439">
    <property type="entry name" value="ABC_transporter-like_ATP-bd"/>
</dbReference>
<dbReference type="SMART" id="SM00382">
    <property type="entry name" value="AAA"/>
    <property type="match status" value="1"/>
</dbReference>
<dbReference type="GO" id="GO:0015658">
    <property type="term" value="F:branched-chain amino acid transmembrane transporter activity"/>
    <property type="evidence" value="ECO:0007669"/>
    <property type="project" value="TreeGrafter"/>
</dbReference>
<dbReference type="HOGENOM" id="CLU_000604_1_2_2"/>
<accession>O29436</accession>
<proteinExistence type="inferred from homology"/>
<dbReference type="GO" id="GO:0015807">
    <property type="term" value="P:L-amino acid transport"/>
    <property type="evidence" value="ECO:0007669"/>
    <property type="project" value="TreeGrafter"/>
</dbReference>
<dbReference type="PROSITE" id="PS00211">
    <property type="entry name" value="ABC_TRANSPORTER_1"/>
    <property type="match status" value="1"/>
</dbReference>
<keyword evidence="3" id="KW-0547">Nucleotide-binding</keyword>
<dbReference type="PaxDb" id="224325-AF_0822"/>
<dbReference type="InterPro" id="IPR052156">
    <property type="entry name" value="BCAA_Transport_ATP-bd_LivF"/>
</dbReference>
<dbReference type="eggNOG" id="arCOG00924">
    <property type="taxonomic scope" value="Archaea"/>
</dbReference>
<dbReference type="InterPro" id="IPR027417">
    <property type="entry name" value="P-loop_NTPase"/>
</dbReference>
<dbReference type="PhylomeDB" id="O29436"/>
<dbReference type="GO" id="GO:0016887">
    <property type="term" value="F:ATP hydrolysis activity"/>
    <property type="evidence" value="ECO:0007669"/>
    <property type="project" value="InterPro"/>
</dbReference>
<dbReference type="Gene3D" id="3.40.50.300">
    <property type="entry name" value="P-loop containing nucleotide triphosphate hydrolases"/>
    <property type="match status" value="1"/>
</dbReference>
<keyword evidence="8" id="KW-1185">Reference proteome</keyword>
<dbReference type="Pfam" id="PF00005">
    <property type="entry name" value="ABC_tran"/>
    <property type="match status" value="1"/>
</dbReference>
<keyword evidence="2" id="KW-0813">Transport</keyword>
<feature type="domain" description="ABC transporter" evidence="6">
    <location>
        <begin position="6"/>
        <end position="238"/>
    </location>
</feature>
<dbReference type="CDD" id="cd03224">
    <property type="entry name" value="ABC_TM1139_LivF_branched"/>
    <property type="match status" value="1"/>
</dbReference>
<gene>
    <name evidence="7" type="ordered locus">AF_0822</name>
</gene>
<evidence type="ECO:0000313" key="8">
    <source>
        <dbReference type="Proteomes" id="UP000002199"/>
    </source>
</evidence>
<keyword evidence="4 7" id="KW-0067">ATP-binding</keyword>
<evidence type="ECO:0000256" key="3">
    <source>
        <dbReference type="ARBA" id="ARBA00022741"/>
    </source>
</evidence>
<dbReference type="AlphaFoldDB" id="O29436"/>
<evidence type="ECO:0000256" key="2">
    <source>
        <dbReference type="ARBA" id="ARBA00022448"/>
    </source>
</evidence>
<evidence type="ECO:0000256" key="4">
    <source>
        <dbReference type="ARBA" id="ARBA00022840"/>
    </source>
</evidence>
<name>O29436_ARCFU</name>
<dbReference type="PANTHER" id="PTHR43820:SF4">
    <property type="entry name" value="HIGH-AFFINITY BRANCHED-CHAIN AMINO ACID TRANSPORT ATP-BINDING PROTEIN LIVF"/>
    <property type="match status" value="1"/>
</dbReference>
<comment type="similarity">
    <text evidence="1">Belongs to the ABC transporter superfamily.</text>
</comment>
<dbReference type="SUPFAM" id="SSF52540">
    <property type="entry name" value="P-loop containing nucleoside triphosphate hydrolases"/>
    <property type="match status" value="1"/>
</dbReference>
<dbReference type="KEGG" id="afu:AF_0822"/>
<evidence type="ECO:0000256" key="1">
    <source>
        <dbReference type="ARBA" id="ARBA00005417"/>
    </source>
</evidence>
<evidence type="ECO:0000313" key="7">
    <source>
        <dbReference type="EMBL" id="AAB90413.1"/>
    </source>
</evidence>
<dbReference type="PIR" id="F69352">
    <property type="entry name" value="F69352"/>
</dbReference>
<dbReference type="InterPro" id="IPR017871">
    <property type="entry name" value="ABC_transporter-like_CS"/>
</dbReference>